<dbReference type="PANTHER" id="PTHR30435">
    <property type="entry name" value="FLAGELLAR PROTEIN"/>
    <property type="match status" value="1"/>
</dbReference>
<dbReference type="Pfam" id="PF00460">
    <property type="entry name" value="Flg_bb_rod"/>
    <property type="match status" value="1"/>
</dbReference>
<proteinExistence type="inferred from homology"/>
<dbReference type="InterPro" id="IPR006300">
    <property type="entry name" value="FlgB"/>
</dbReference>
<comment type="function">
    <text evidence="5 6">Structural component of flagellum, the bacterial motility apparatus. Part of the rod structure of flagellar basal body.</text>
</comment>
<dbReference type="AlphaFoldDB" id="A0A348AQ44"/>
<dbReference type="PROSITE" id="PS00588">
    <property type="entry name" value="FLAGELLA_BB_ROD"/>
    <property type="match status" value="1"/>
</dbReference>
<keyword evidence="4 6" id="KW-0975">Bacterial flagellum</keyword>
<evidence type="ECO:0000256" key="1">
    <source>
        <dbReference type="ARBA" id="ARBA00004117"/>
    </source>
</evidence>
<dbReference type="Proteomes" id="UP000276437">
    <property type="component" value="Chromosome"/>
</dbReference>
<dbReference type="InterPro" id="IPR019776">
    <property type="entry name" value="Flagellar_basal_body_rod_CS"/>
</dbReference>
<evidence type="ECO:0000313" key="8">
    <source>
        <dbReference type="EMBL" id="BBB93192.1"/>
    </source>
</evidence>
<dbReference type="GO" id="GO:0071978">
    <property type="term" value="P:bacterial-type flagellum-dependent swarming motility"/>
    <property type="evidence" value="ECO:0007669"/>
    <property type="project" value="TreeGrafter"/>
</dbReference>
<keyword evidence="8" id="KW-0966">Cell projection</keyword>
<protein>
    <recommendedName>
        <fullName evidence="3 6">Flagellar basal body rod protein FlgB</fullName>
    </recommendedName>
</protein>
<dbReference type="InterPro" id="IPR001444">
    <property type="entry name" value="Flag_bb_rod_N"/>
</dbReference>
<name>A0A348AQ44_9FIRM</name>
<dbReference type="PIRSF" id="PIRSF002889">
    <property type="entry name" value="Rod_FlgB"/>
    <property type="match status" value="1"/>
</dbReference>
<dbReference type="NCBIfam" id="TIGR01396">
    <property type="entry name" value="FlgB"/>
    <property type="match status" value="1"/>
</dbReference>
<dbReference type="PANTHER" id="PTHR30435:SF12">
    <property type="entry name" value="FLAGELLAR BASAL BODY ROD PROTEIN FLGB"/>
    <property type="match status" value="1"/>
</dbReference>
<comment type="subunit">
    <text evidence="6">The basal body constitutes a major portion of the flagellar organelle and consists of a number of rings mounted on a central rod.</text>
</comment>
<dbReference type="KEGG" id="mana:MAMMFC1_03901"/>
<evidence type="ECO:0000256" key="3">
    <source>
        <dbReference type="ARBA" id="ARBA00014376"/>
    </source>
</evidence>
<evidence type="ECO:0000256" key="4">
    <source>
        <dbReference type="ARBA" id="ARBA00023143"/>
    </source>
</evidence>
<dbReference type="EMBL" id="AP018449">
    <property type="protein sequence ID" value="BBB93192.1"/>
    <property type="molecule type" value="Genomic_DNA"/>
</dbReference>
<reference evidence="8 9" key="1">
    <citation type="journal article" date="2018" name="Int. J. Syst. Evol. Microbiol.">
        <title>Methylomusa anaerophila gen. nov., sp. nov., an anaerobic methanol-utilizing bacterium isolated from a microbial fuel cell.</title>
        <authorList>
            <person name="Amano N."/>
            <person name="Yamamuro A."/>
            <person name="Miyahara M."/>
            <person name="Kouzuma A."/>
            <person name="Abe T."/>
            <person name="Watanabe K."/>
        </authorList>
    </citation>
    <scope>NUCLEOTIDE SEQUENCE [LARGE SCALE GENOMIC DNA]</scope>
    <source>
        <strain evidence="8 9">MMFC1</strain>
    </source>
</reference>
<gene>
    <name evidence="8" type="primary">flgB</name>
    <name evidence="8" type="ORF">MAMMFC1_03901</name>
</gene>
<accession>A0A348AQ44</accession>
<comment type="similarity">
    <text evidence="2 6">Belongs to the flagella basal body rod proteins family.</text>
</comment>
<evidence type="ECO:0000313" key="9">
    <source>
        <dbReference type="Proteomes" id="UP000276437"/>
    </source>
</evidence>
<dbReference type="GO" id="GO:0030694">
    <property type="term" value="C:bacterial-type flagellum basal body, rod"/>
    <property type="evidence" value="ECO:0007669"/>
    <property type="project" value="InterPro"/>
</dbReference>
<evidence type="ECO:0000256" key="5">
    <source>
        <dbReference type="ARBA" id="ARBA00024934"/>
    </source>
</evidence>
<feature type="domain" description="Flagellar basal body rod protein N-terminal" evidence="7">
    <location>
        <begin position="19"/>
        <end position="46"/>
    </location>
</feature>
<evidence type="ECO:0000256" key="2">
    <source>
        <dbReference type="ARBA" id="ARBA00009677"/>
    </source>
</evidence>
<keyword evidence="9" id="KW-1185">Reference proteome</keyword>
<keyword evidence="8" id="KW-0969">Cilium</keyword>
<keyword evidence="8" id="KW-0282">Flagellum</keyword>
<sequence>MGGLQVLNSLVGSTQVKVLEQALNASSFRQRVISNNIANVDTPGFKKSEVSFEDQLNKAIGVNNEKKLPLVRTNGRHLPLPLQGTDIAPEIQTITNTSLRNDGNNVDIDIEMASLAKNSIYYDALAQQMNRYFSGIKSAINEGRR</sequence>
<evidence type="ECO:0000256" key="6">
    <source>
        <dbReference type="PIRNR" id="PIRNR002889"/>
    </source>
</evidence>
<evidence type="ECO:0000259" key="7">
    <source>
        <dbReference type="Pfam" id="PF00460"/>
    </source>
</evidence>
<comment type="subcellular location">
    <subcellularLocation>
        <location evidence="1 6">Bacterial flagellum basal body</location>
    </subcellularLocation>
</comment>
<organism evidence="8 9">
    <name type="scientific">Methylomusa anaerophila</name>
    <dbReference type="NCBI Taxonomy" id="1930071"/>
    <lineage>
        <taxon>Bacteria</taxon>
        <taxon>Bacillati</taxon>
        <taxon>Bacillota</taxon>
        <taxon>Negativicutes</taxon>
        <taxon>Selenomonadales</taxon>
        <taxon>Sporomusaceae</taxon>
        <taxon>Methylomusa</taxon>
    </lineage>
</organism>